<dbReference type="NCBIfam" id="TIGR02516">
    <property type="entry name" value="type_III_yscC"/>
    <property type="match status" value="1"/>
</dbReference>
<feature type="domain" description="SPI-1 type 3 secretion system secretin N0" evidence="14">
    <location>
        <begin position="39"/>
        <end position="107"/>
    </location>
</feature>
<dbReference type="Gene3D" id="3.55.50.30">
    <property type="match status" value="1"/>
</dbReference>
<dbReference type="PANTHER" id="PTHR30332">
    <property type="entry name" value="PROBABLE GENERAL SECRETION PATHWAY PROTEIN D"/>
    <property type="match status" value="1"/>
</dbReference>
<dbReference type="PRINTS" id="PR01337">
    <property type="entry name" value="TYPE3OMGPROT"/>
</dbReference>
<dbReference type="GO" id="GO:0030257">
    <property type="term" value="C:type III protein secretion system complex"/>
    <property type="evidence" value="ECO:0007669"/>
    <property type="project" value="UniProtKB-UniRule"/>
</dbReference>
<keyword evidence="5 10" id="KW-0653">Protein transport</keyword>
<proteinExistence type="inferred from homology"/>
<evidence type="ECO:0000256" key="9">
    <source>
        <dbReference type="ARBA" id="ARBA00023237"/>
    </source>
</evidence>
<keyword evidence="6 10" id="KW-0811">Translocation</keyword>
<dbReference type="EMBL" id="JALD01000038">
    <property type="protein sequence ID" value="EUD11683.1"/>
    <property type="molecule type" value="Genomic_DNA"/>
</dbReference>
<feature type="signal peptide" evidence="10">
    <location>
        <begin position="1"/>
        <end position="24"/>
    </location>
</feature>
<sequence precursor="true">MKTKVIFSALFLCLMSYGITAPQAAELSVALNAKGDHGYVAKDDSLRSFFEAMAAKLNEPVIVSKLAARKKITGTFDFSRPKELLDKLSFQLGLLWYFDGQAIYIYDASEIRNAVISLQNISLTSFNDFLRKSGLYDQRYPLRGDNNSNTFYVSGPPVFVELIVNTATLIDKKDEGIQLGKQKIGVIRLNNTFVNDRVYKLRGQEIVIPGMATVIENLLEGEKQPLANSILNKQITEMPDFVSEMNGMSSVPLNYSSNVSLPEALKQTAAAGDIKVIAYPGTNSLLVKGTAEQVDFIELLVRTLDITKRHVELSLWIIDLNKSDLDQLGVEWSGGINLGDKLSMSFNQSTPISTLDGGKFIASVYALEQKKQATVVSRPVIMTQENIPAIFDNNRTFYTKLIGERTSSLADVTYGTLISVLPRFSADGQIEMLLDIEDGNEARSVDYNNEENVDVLPEVGRTHISTIARVPQGKSLLIGGYTRDANSQDLQKVPFLGDLPFVGGLFRYNNQNKSNTVRVFLIQPKEIVEPLMFDANDVALKVTKEGGADITDDPLHKWVVSFLNRDTGLKLNNGN</sequence>
<evidence type="ECO:0000256" key="4">
    <source>
        <dbReference type="ARBA" id="ARBA00022729"/>
    </source>
</evidence>
<evidence type="ECO:0000256" key="2">
    <source>
        <dbReference type="ARBA" id="ARBA00007032"/>
    </source>
</evidence>
<dbReference type="Pfam" id="PF03958">
    <property type="entry name" value="Secretin_N"/>
    <property type="match status" value="2"/>
</dbReference>
<evidence type="ECO:0000256" key="7">
    <source>
        <dbReference type="ARBA" id="ARBA00023026"/>
    </source>
</evidence>
<comment type="caution">
    <text evidence="15">The sequence shown here is derived from an EMBL/GenBank/DDBJ whole genome shotgun (WGS) entry which is preliminary data.</text>
</comment>
<dbReference type="InterPro" id="IPR050810">
    <property type="entry name" value="Bact_Secretion_Sys_Channel"/>
</dbReference>
<dbReference type="Pfam" id="PF21304">
    <property type="entry name" value="T3S_SPI-1_N0"/>
    <property type="match status" value="1"/>
</dbReference>
<dbReference type="RefSeq" id="WP_036961130.1">
    <property type="nucleotide sequence ID" value="NZ_JALD01000038.1"/>
</dbReference>
<organism evidence="15 16">
    <name type="scientific">Providencia alcalifaciens 205/92</name>
    <dbReference type="NCBI Taxonomy" id="1256988"/>
    <lineage>
        <taxon>Bacteria</taxon>
        <taxon>Pseudomonadati</taxon>
        <taxon>Pseudomonadota</taxon>
        <taxon>Gammaproteobacteria</taxon>
        <taxon>Enterobacterales</taxon>
        <taxon>Morganellaceae</taxon>
        <taxon>Providencia</taxon>
    </lineage>
</organism>
<comment type="subunit">
    <text evidence="10">The core secretion machinery of the T3SS is composed of approximately 20 different proteins, including cytoplasmic components, a base, an export apparatus and a needle. This subunit is part of the base, which anchors the injectisome in the bacterial cell envelope. Forms a stable homooligomeric complex.</text>
</comment>
<keyword evidence="8 10" id="KW-0472">Membrane</keyword>
<comment type="function">
    <text evidence="10">Component of the type III secretion system (T3SS), also called injectisome, which is used to inject bacterial effector proteins into eukaryotic host cells. Forms a ring-shaped multimeric structure with an apparent central pore in the outer membrane.</text>
</comment>
<dbReference type="InterPro" id="IPR004846">
    <property type="entry name" value="T2SS/T3SS_dom"/>
</dbReference>
<dbReference type="Pfam" id="PF00263">
    <property type="entry name" value="Secretin"/>
    <property type="match status" value="1"/>
</dbReference>
<evidence type="ECO:0000256" key="5">
    <source>
        <dbReference type="ARBA" id="ARBA00022927"/>
    </source>
</evidence>
<dbReference type="Gene3D" id="3.30.1370.120">
    <property type="match status" value="2"/>
</dbReference>
<keyword evidence="4 10" id="KW-0732">Signal</keyword>
<dbReference type="InterPro" id="IPR004845">
    <property type="entry name" value="T2SS_GspD_CS"/>
</dbReference>
<evidence type="ECO:0000259" key="12">
    <source>
        <dbReference type="Pfam" id="PF00263"/>
    </source>
</evidence>
<dbReference type="InterPro" id="IPR003522">
    <property type="entry name" value="T3SS_OM_pore_YscC"/>
</dbReference>
<accession>A0AAV3M7H5</accession>
<evidence type="ECO:0000256" key="6">
    <source>
        <dbReference type="ARBA" id="ARBA00023010"/>
    </source>
</evidence>
<keyword evidence="7" id="KW-0843">Virulence</keyword>
<dbReference type="InterPro" id="IPR049034">
    <property type="entry name" value="T3S_SPI-1_N0"/>
</dbReference>
<keyword evidence="3 10" id="KW-0813">Transport</keyword>
<evidence type="ECO:0000259" key="13">
    <source>
        <dbReference type="Pfam" id="PF03958"/>
    </source>
</evidence>
<evidence type="ECO:0000256" key="11">
    <source>
        <dbReference type="RuleBase" id="RU004004"/>
    </source>
</evidence>
<feature type="domain" description="NolW-like" evidence="13">
    <location>
        <begin position="186"/>
        <end position="308"/>
    </location>
</feature>
<dbReference type="PROSITE" id="PS00875">
    <property type="entry name" value="T2SP_D"/>
    <property type="match status" value="1"/>
</dbReference>
<evidence type="ECO:0000256" key="10">
    <source>
        <dbReference type="HAMAP-Rule" id="MF_02219"/>
    </source>
</evidence>
<evidence type="ECO:0000313" key="16">
    <source>
        <dbReference type="Proteomes" id="UP000022311"/>
    </source>
</evidence>
<evidence type="ECO:0000256" key="3">
    <source>
        <dbReference type="ARBA" id="ARBA00022448"/>
    </source>
</evidence>
<dbReference type="GO" id="GO:0009279">
    <property type="term" value="C:cell outer membrane"/>
    <property type="evidence" value="ECO:0007669"/>
    <property type="project" value="UniProtKB-SubCell"/>
</dbReference>
<comment type="subcellular location">
    <subcellularLocation>
        <location evidence="1 10 11">Cell outer membrane</location>
    </subcellularLocation>
</comment>
<gene>
    <name evidence="10" type="primary">sctC</name>
    <name evidence="15" type="ORF">HMPREF1563_0275</name>
</gene>
<dbReference type="PANTHER" id="PTHR30332:SF5">
    <property type="entry name" value="SPI-1 TYPE 3 SECRETION SYSTEM SECRETIN"/>
    <property type="match status" value="1"/>
</dbReference>
<keyword evidence="9 10" id="KW-0998">Cell outer membrane</keyword>
<dbReference type="GO" id="GO:0015627">
    <property type="term" value="C:type II protein secretion system complex"/>
    <property type="evidence" value="ECO:0007669"/>
    <property type="project" value="TreeGrafter"/>
</dbReference>
<comment type="similarity">
    <text evidence="2 10">Belongs to the bacterial secretin family. T3SS SctC subfamily.</text>
</comment>
<protein>
    <recommendedName>
        <fullName evidence="10">Type 3 secretion system secretin</fullName>
        <shortName evidence="10">T3SS secretin</shortName>
    </recommendedName>
</protein>
<evidence type="ECO:0000259" key="14">
    <source>
        <dbReference type="Pfam" id="PF21304"/>
    </source>
</evidence>
<reference evidence="15 16" key="1">
    <citation type="submission" date="2014-01" db="EMBL/GenBank/DDBJ databases">
        <authorList>
            <person name="Durkin A.S."/>
            <person name="McCorrison J."/>
            <person name="Torralba M."/>
            <person name="Gillis M."/>
            <person name="Haft D.H."/>
            <person name="Methe B."/>
            <person name="Sutton G."/>
            <person name="Nelson K.E."/>
        </authorList>
    </citation>
    <scope>NUCLEOTIDE SEQUENCE [LARGE SCALE GENOMIC DNA]</scope>
    <source>
        <strain evidence="15 16">205/92</strain>
    </source>
</reference>
<dbReference type="InterPro" id="IPR005644">
    <property type="entry name" value="NolW-like"/>
</dbReference>
<feature type="domain" description="NolW-like" evidence="13">
    <location>
        <begin position="114"/>
        <end position="173"/>
    </location>
</feature>
<evidence type="ECO:0000256" key="8">
    <source>
        <dbReference type="ARBA" id="ARBA00023136"/>
    </source>
</evidence>
<feature type="domain" description="Type II/III secretion system secretin-like" evidence="12">
    <location>
        <begin position="366"/>
        <end position="525"/>
    </location>
</feature>
<dbReference type="Proteomes" id="UP000022311">
    <property type="component" value="Unassembled WGS sequence"/>
</dbReference>
<dbReference type="InterPro" id="IPR038591">
    <property type="entry name" value="NolW-like_sf"/>
</dbReference>
<evidence type="ECO:0000256" key="1">
    <source>
        <dbReference type="ARBA" id="ARBA00004442"/>
    </source>
</evidence>
<dbReference type="HAMAP" id="MF_02219">
    <property type="entry name" value="Type_III_secretin"/>
    <property type="match status" value="1"/>
</dbReference>
<evidence type="ECO:0000313" key="15">
    <source>
        <dbReference type="EMBL" id="EUD11683.1"/>
    </source>
</evidence>
<dbReference type="AlphaFoldDB" id="A0AAV3M7H5"/>
<dbReference type="GO" id="GO:0030254">
    <property type="term" value="P:protein secretion by the type III secretion system"/>
    <property type="evidence" value="ECO:0007669"/>
    <property type="project" value="UniProtKB-UniRule"/>
</dbReference>
<feature type="chain" id="PRO_5043070915" description="Type 3 secretion system secretin" evidence="10">
    <location>
        <begin position="25"/>
        <end position="575"/>
    </location>
</feature>
<name>A0AAV3M7H5_9GAMM</name>